<accession>A0A2U9Q022</accession>
<reference evidence="2 3" key="1">
    <citation type="journal article" date="2013" name="Genome Announc.">
        <title>Draft genome sequence of MKD8, a conjugal recipient Mycobacterium smegmatis strain.</title>
        <authorList>
            <person name="Gray T.A."/>
            <person name="Palumbo M.J."/>
            <person name="Derbyshire K.M."/>
        </authorList>
    </citation>
    <scope>NUCLEOTIDE SEQUENCE [LARGE SCALE GENOMIC DNA]</scope>
    <source>
        <strain evidence="2 3">MKD8</strain>
    </source>
</reference>
<organism evidence="2 3">
    <name type="scientific">Mycolicibacterium smegmatis (strain MKD8)</name>
    <name type="common">Mycobacterium smegmatis</name>
    <dbReference type="NCBI Taxonomy" id="1214915"/>
    <lineage>
        <taxon>Bacteria</taxon>
        <taxon>Bacillati</taxon>
        <taxon>Actinomycetota</taxon>
        <taxon>Actinomycetes</taxon>
        <taxon>Mycobacteriales</taxon>
        <taxon>Mycobacteriaceae</taxon>
        <taxon>Mycolicibacterium</taxon>
    </lineage>
</organism>
<dbReference type="Pfam" id="PF13577">
    <property type="entry name" value="SnoaL_4"/>
    <property type="match status" value="1"/>
</dbReference>
<evidence type="ECO:0000313" key="3">
    <source>
        <dbReference type="Proteomes" id="UP000011200"/>
    </source>
</evidence>
<dbReference type="SUPFAM" id="SSF54427">
    <property type="entry name" value="NTF2-like"/>
    <property type="match status" value="1"/>
</dbReference>
<proteinExistence type="predicted"/>
<gene>
    <name evidence="2" type="ORF">D806_064690</name>
</gene>
<dbReference type="EMBL" id="CP027541">
    <property type="protein sequence ID" value="AWT57402.1"/>
    <property type="molecule type" value="Genomic_DNA"/>
</dbReference>
<evidence type="ECO:0000259" key="1">
    <source>
        <dbReference type="Pfam" id="PF13577"/>
    </source>
</evidence>
<name>A0A2U9Q022_MYCSE</name>
<dbReference type="AlphaFoldDB" id="A0A2U9Q022"/>
<evidence type="ECO:0000313" key="2">
    <source>
        <dbReference type="EMBL" id="AWT57402.1"/>
    </source>
</evidence>
<sequence length="131" mass="14675">MSDHQHIVDVLTRYATGIDRRDWHLFRTVFTDDCAVDYGEIGAWSSADAVTDFMEQTHAMASHTLHRLSNHVVTVDGDTAEARTYVDALIMSQDNASGVDAAGFYDDDLVRTPDGWRIARRRFTSVRVAAV</sequence>
<feature type="domain" description="SnoaL-like" evidence="1">
    <location>
        <begin position="2"/>
        <end position="122"/>
    </location>
</feature>
<protein>
    <recommendedName>
        <fullName evidence="1">SnoaL-like domain-containing protein</fullName>
    </recommendedName>
</protein>
<reference evidence="3" key="2">
    <citation type="submission" date="2018-03" db="EMBL/GenBank/DDBJ databases">
        <authorList>
            <person name="Derbyshire K."/>
            <person name="Gray T.A."/>
            <person name="Champion M."/>
        </authorList>
    </citation>
    <scope>NUCLEOTIDE SEQUENCE [LARGE SCALE GENOMIC DNA]</scope>
    <source>
        <strain evidence="3">MKD8</strain>
    </source>
</reference>
<dbReference type="Proteomes" id="UP000011200">
    <property type="component" value="Chromosome"/>
</dbReference>
<dbReference type="Gene3D" id="3.10.450.50">
    <property type="match status" value="1"/>
</dbReference>
<dbReference type="RefSeq" id="WP_003898009.1">
    <property type="nucleotide sequence ID" value="NZ_CP027541.1"/>
</dbReference>
<dbReference type="InterPro" id="IPR037401">
    <property type="entry name" value="SnoaL-like"/>
</dbReference>
<dbReference type="InterPro" id="IPR032710">
    <property type="entry name" value="NTF2-like_dom_sf"/>
</dbReference>
<dbReference type="CDD" id="cd00531">
    <property type="entry name" value="NTF2_like"/>
    <property type="match status" value="1"/>
</dbReference>